<proteinExistence type="predicted"/>
<accession>C4F8G2</accession>
<gene>
    <name evidence="1" type="ORF">COLINT_02333</name>
</gene>
<dbReference type="HOGENOM" id="CLU_3060471_0_0_11"/>
<dbReference type="AlphaFoldDB" id="C4F8G2"/>
<comment type="caution">
    <text evidence="1">The sequence shown here is derived from an EMBL/GenBank/DDBJ whole genome shotgun (WGS) entry which is preliminary data.</text>
</comment>
<sequence>MSFGLRDEDWVEPDPEPIIKCRDCEFWERCPSGCEWGWCTDHRCEFTREDDEC</sequence>
<organism evidence="1 2">
    <name type="scientific">Collinsella intestinalis DSM 13280</name>
    <dbReference type="NCBI Taxonomy" id="521003"/>
    <lineage>
        <taxon>Bacteria</taxon>
        <taxon>Bacillati</taxon>
        <taxon>Actinomycetota</taxon>
        <taxon>Coriobacteriia</taxon>
        <taxon>Coriobacteriales</taxon>
        <taxon>Coriobacteriaceae</taxon>
        <taxon>Collinsella</taxon>
    </lineage>
</organism>
<reference evidence="1 2" key="1">
    <citation type="submission" date="2009-04" db="EMBL/GenBank/DDBJ databases">
        <authorList>
            <person name="Weinstock G."/>
            <person name="Sodergren E."/>
            <person name="Clifton S."/>
            <person name="Fulton L."/>
            <person name="Fulton B."/>
            <person name="Courtney L."/>
            <person name="Fronick C."/>
            <person name="Harrison M."/>
            <person name="Strong C."/>
            <person name="Farmer C."/>
            <person name="Delahaunty K."/>
            <person name="Markovic C."/>
            <person name="Hall O."/>
            <person name="Minx P."/>
            <person name="Tomlinson C."/>
            <person name="Mitreva M."/>
            <person name="Nelson J."/>
            <person name="Hou S."/>
            <person name="Wollam A."/>
            <person name="Pepin K.H."/>
            <person name="Johnson M."/>
            <person name="Bhonagiri V."/>
            <person name="Nash W.E."/>
            <person name="Warren W."/>
            <person name="Chinwalla A."/>
            <person name="Mardis E.R."/>
            <person name="Wilson R.K."/>
        </authorList>
    </citation>
    <scope>NUCLEOTIDE SEQUENCE [LARGE SCALE GENOMIC DNA]</scope>
    <source>
        <strain evidence="1 2">DSM 13280</strain>
    </source>
</reference>
<evidence type="ECO:0000313" key="2">
    <source>
        <dbReference type="Proteomes" id="UP000003295"/>
    </source>
</evidence>
<evidence type="ECO:0000313" key="1">
    <source>
        <dbReference type="EMBL" id="EEP44834.1"/>
    </source>
</evidence>
<protein>
    <submittedName>
        <fullName evidence="1">Uncharacterized protein</fullName>
    </submittedName>
</protein>
<dbReference type="EMBL" id="ABXH02000005">
    <property type="protein sequence ID" value="EEP44834.1"/>
    <property type="molecule type" value="Genomic_DNA"/>
</dbReference>
<dbReference type="STRING" id="521003.COLINT_02333"/>
<dbReference type="Proteomes" id="UP000003295">
    <property type="component" value="Unassembled WGS sequence"/>
</dbReference>
<name>C4F8G2_9ACTN</name>